<dbReference type="Pfam" id="PF05860">
    <property type="entry name" value="TPS"/>
    <property type="match status" value="1"/>
</dbReference>
<evidence type="ECO:0000313" key="4">
    <source>
        <dbReference type="Proteomes" id="UP000641646"/>
    </source>
</evidence>
<reference evidence="3" key="1">
    <citation type="journal article" date="2015" name="ISME J.">
        <title>Draft Genome Sequence of Streptomyces incarnatus NRRL8089, which Produces the Nucleoside Antibiotic Sinefungin.</title>
        <authorList>
            <person name="Oshima K."/>
            <person name="Hattori M."/>
            <person name="Shimizu H."/>
            <person name="Fukuda K."/>
            <person name="Nemoto M."/>
            <person name="Inagaki K."/>
            <person name="Tamura T."/>
        </authorList>
    </citation>
    <scope>NUCLEOTIDE SEQUENCE</scope>
    <source>
        <strain evidence="3">FACHB-1375</strain>
    </source>
</reference>
<accession>A0A926VDA2</accession>
<reference evidence="3" key="2">
    <citation type="submission" date="2020-08" db="EMBL/GenBank/DDBJ databases">
        <authorList>
            <person name="Chen M."/>
            <person name="Teng W."/>
            <person name="Zhao L."/>
            <person name="Hu C."/>
            <person name="Zhou Y."/>
            <person name="Han B."/>
            <person name="Song L."/>
            <person name="Shu W."/>
        </authorList>
    </citation>
    <scope>NUCLEOTIDE SEQUENCE</scope>
    <source>
        <strain evidence="3">FACHB-1375</strain>
    </source>
</reference>
<dbReference type="InterPro" id="IPR008638">
    <property type="entry name" value="FhaB/CdiA-like_TPS"/>
</dbReference>
<comment type="caution">
    <text evidence="3">The sequence shown here is derived from an EMBL/GenBank/DDBJ whole genome shotgun (WGS) entry which is preliminary data.</text>
</comment>
<evidence type="ECO:0000313" key="3">
    <source>
        <dbReference type="EMBL" id="MBD2181410.1"/>
    </source>
</evidence>
<gene>
    <name evidence="3" type="ORF">H6G03_09870</name>
</gene>
<name>A0A926VDA2_9CYAN</name>
<proteinExistence type="predicted"/>
<dbReference type="InterPro" id="IPR011050">
    <property type="entry name" value="Pectin_lyase_fold/virulence"/>
</dbReference>
<organism evidence="3 4">
    <name type="scientific">Aerosakkonema funiforme FACHB-1375</name>
    <dbReference type="NCBI Taxonomy" id="2949571"/>
    <lineage>
        <taxon>Bacteria</taxon>
        <taxon>Bacillati</taxon>
        <taxon>Cyanobacteriota</taxon>
        <taxon>Cyanophyceae</taxon>
        <taxon>Oscillatoriophycideae</taxon>
        <taxon>Aerosakkonematales</taxon>
        <taxon>Aerosakkonemataceae</taxon>
        <taxon>Aerosakkonema</taxon>
    </lineage>
</organism>
<dbReference type="AlphaFoldDB" id="A0A926VDA2"/>
<evidence type="ECO:0000256" key="1">
    <source>
        <dbReference type="SAM" id="MobiDB-lite"/>
    </source>
</evidence>
<sequence length="1067" mass="108108">MLPLSSAAQIIPDATLPINSHIKIDGDTIIIERGTANSGNLFHSFQQFSIPTGGTAYFNNASDIQNIFTRITGGSISHIDGIIKANGAANLFLLNPNGIIFGPNASLNIGGSFFATTANSVKFGGGSEFSAINPQVPPLLTVNVPIGLQFGSNPGQIVVQGPGNNLKIDSETYGEEVYIRDDRPVGLQVNPRQTLALIGGEILLAGGNLTAPNGRIEIGSVAAEGQVKLAATQLGWILNYSESQNFSDIHFDRAASADTSGEGGGSIQIQSRQLSLGEGSAILALTLGSEPGGNIDIRTSDSVLISGANSQRVYSFIAAETNPNSTGNAGNISIETNRLILDDGALISSSTFTVGAGGSLRISATESVELRGVDPNGLGSFLGTEALPGSTGNAGDLTIETGKLILQDGASITSGTDGAGNGGSLSVRASESVELSGADREGTVSALQTQVREVSLGNAGNLAIETRQLIVRDGGQISAGTAGAGSAGILRINATDAVDIRGTSADGMIPSSLTTSVEQGATGAGGNLTIETGRLIVGEGARISTTTASASPAGNLTVKATDFVELIGTGRYVENLERIIGFTADVSNFRNGLFAIGFGGGNAGNMTIETRRLIARDGALVLASNLGGGQGGQMTLNASDSIDVSASLLSNGNVPGSIGTAGNLTINTQNLTIRNGAIISTGTAGFGRGGNLTVNATESVELIGGNPFFILNRPADTNLTASSLGPAPAGDLTIATRRLTVRNGATVATSTFGSGRGGALTVTATDSLVVEGTPSGRIPSALIGSTQGSGDAGNVNITAGRLIVRNGGLIAANSVGTGSAGDLQIAANFLQLDNQGAISARTAAGDRGNIILQTDSTQLRRDSSIATDATGAATGGNITINTDTLIALANSNITANAVQGQGGNIFLNASGVFRSVDSDITATSQFGVSGTVEVRTPDSNVQNAFAAISTNFIVPDTLLVSSCATRRGIANSITVTGTGGLPPNPFEVLNGRYTLSGVQGVSSREGEEQSSRENLPAASRYPQIEEAQGIVVTPNRQTMLVTQAQLLAIRGEEQGNAIANADRLICN</sequence>
<dbReference type="SMART" id="SM00912">
    <property type="entry name" value="Haemagg_act"/>
    <property type="match status" value="1"/>
</dbReference>
<evidence type="ECO:0000259" key="2">
    <source>
        <dbReference type="SMART" id="SM00912"/>
    </source>
</evidence>
<dbReference type="NCBIfam" id="TIGR01901">
    <property type="entry name" value="adhes_NPXG"/>
    <property type="match status" value="1"/>
</dbReference>
<dbReference type="SUPFAM" id="SSF51126">
    <property type="entry name" value="Pectin lyase-like"/>
    <property type="match status" value="4"/>
</dbReference>
<feature type="region of interest" description="Disordered" evidence="1">
    <location>
        <begin position="999"/>
        <end position="1020"/>
    </location>
</feature>
<dbReference type="InterPro" id="IPR012334">
    <property type="entry name" value="Pectin_lyas_fold"/>
</dbReference>
<dbReference type="Proteomes" id="UP000641646">
    <property type="component" value="Unassembled WGS sequence"/>
</dbReference>
<dbReference type="EMBL" id="JACJPW010000020">
    <property type="protein sequence ID" value="MBD2181410.1"/>
    <property type="molecule type" value="Genomic_DNA"/>
</dbReference>
<feature type="domain" description="Filamentous haemagglutinin FhaB/tRNA nuclease CdiA-like TPS" evidence="2">
    <location>
        <begin position="13"/>
        <end position="124"/>
    </location>
</feature>
<protein>
    <submittedName>
        <fullName evidence="3">Filamentous hemagglutinin N-terminal domain-containing protein</fullName>
    </submittedName>
</protein>
<keyword evidence="4" id="KW-1185">Reference proteome</keyword>
<dbReference type="Gene3D" id="2.160.20.10">
    <property type="entry name" value="Single-stranded right-handed beta-helix, Pectin lyase-like"/>
    <property type="match status" value="3"/>
</dbReference>